<dbReference type="InterPro" id="IPR000719">
    <property type="entry name" value="Prot_kinase_dom"/>
</dbReference>
<feature type="compositionally biased region" description="Low complexity" evidence="1">
    <location>
        <begin position="1"/>
        <end position="20"/>
    </location>
</feature>
<dbReference type="InterPro" id="IPR011009">
    <property type="entry name" value="Kinase-like_dom_sf"/>
</dbReference>
<dbReference type="GO" id="GO:0044773">
    <property type="term" value="P:mitotic DNA damage checkpoint signaling"/>
    <property type="evidence" value="ECO:0007669"/>
    <property type="project" value="TreeGrafter"/>
</dbReference>
<evidence type="ECO:0000313" key="4">
    <source>
        <dbReference type="Proteomes" id="UP000319160"/>
    </source>
</evidence>
<dbReference type="STRING" id="2512241.A0A553I5E9"/>
<feature type="region of interest" description="Disordered" evidence="1">
    <location>
        <begin position="1"/>
        <end position="23"/>
    </location>
</feature>
<dbReference type="GO" id="GO:0005524">
    <property type="term" value="F:ATP binding"/>
    <property type="evidence" value="ECO:0007669"/>
    <property type="project" value="InterPro"/>
</dbReference>
<reference evidence="4" key="1">
    <citation type="submission" date="2019-06" db="EMBL/GenBank/DDBJ databases">
        <title>Draft genome sequence of the griseofulvin-producing fungus Xylaria cubensis strain G536.</title>
        <authorList>
            <person name="Mead M.E."/>
            <person name="Raja H.A."/>
            <person name="Steenwyk J.L."/>
            <person name="Knowles S.L."/>
            <person name="Oberlies N.H."/>
            <person name="Rokas A."/>
        </authorList>
    </citation>
    <scope>NUCLEOTIDE SEQUENCE [LARGE SCALE GENOMIC DNA]</scope>
    <source>
        <strain evidence="4">G536</strain>
    </source>
</reference>
<feature type="domain" description="Protein kinase" evidence="2">
    <location>
        <begin position="215"/>
        <end position="549"/>
    </location>
</feature>
<dbReference type="SMART" id="SM00220">
    <property type="entry name" value="S_TKc"/>
    <property type="match status" value="1"/>
</dbReference>
<dbReference type="PROSITE" id="PS50011">
    <property type="entry name" value="PROTEIN_KINASE_DOM"/>
    <property type="match status" value="1"/>
</dbReference>
<evidence type="ECO:0000256" key="1">
    <source>
        <dbReference type="SAM" id="MobiDB-lite"/>
    </source>
</evidence>
<dbReference type="Proteomes" id="UP000319160">
    <property type="component" value="Unassembled WGS sequence"/>
</dbReference>
<evidence type="ECO:0000313" key="3">
    <source>
        <dbReference type="EMBL" id="TRX95435.1"/>
    </source>
</evidence>
<dbReference type="PANTHER" id="PTHR44167:SF30">
    <property type="entry name" value="PHOSPHORYLASE KINASE"/>
    <property type="match status" value="1"/>
</dbReference>
<gene>
    <name evidence="3" type="ORF">FHL15_003766</name>
</gene>
<dbReference type="GO" id="GO:0005634">
    <property type="term" value="C:nucleus"/>
    <property type="evidence" value="ECO:0007669"/>
    <property type="project" value="TreeGrafter"/>
</dbReference>
<evidence type="ECO:0000259" key="2">
    <source>
        <dbReference type="PROSITE" id="PS50011"/>
    </source>
</evidence>
<dbReference type="PROSITE" id="PS00108">
    <property type="entry name" value="PROTEIN_KINASE_ST"/>
    <property type="match status" value="1"/>
</dbReference>
<keyword evidence="4" id="KW-1185">Reference proteome</keyword>
<comment type="caution">
    <text evidence="3">The sequence shown here is derived from an EMBL/GenBank/DDBJ whole genome shotgun (WGS) entry which is preliminary data.</text>
</comment>
<accession>A0A553I5E9</accession>
<protein>
    <recommendedName>
        <fullName evidence="2">Protein kinase domain-containing protein</fullName>
    </recommendedName>
</protein>
<dbReference type="OrthoDB" id="5979581at2759"/>
<dbReference type="EMBL" id="VFLP01000016">
    <property type="protein sequence ID" value="TRX95435.1"/>
    <property type="molecule type" value="Genomic_DNA"/>
</dbReference>
<organism evidence="3 4">
    <name type="scientific">Xylaria flabelliformis</name>
    <dbReference type="NCBI Taxonomy" id="2512241"/>
    <lineage>
        <taxon>Eukaryota</taxon>
        <taxon>Fungi</taxon>
        <taxon>Dikarya</taxon>
        <taxon>Ascomycota</taxon>
        <taxon>Pezizomycotina</taxon>
        <taxon>Sordariomycetes</taxon>
        <taxon>Xylariomycetidae</taxon>
        <taxon>Xylariales</taxon>
        <taxon>Xylariaceae</taxon>
        <taxon>Xylaria</taxon>
    </lineage>
</organism>
<dbReference type="PANTHER" id="PTHR44167">
    <property type="entry name" value="OVARIAN-SPECIFIC SERINE/THREONINE-PROTEIN KINASE LOK-RELATED"/>
    <property type="match status" value="1"/>
</dbReference>
<dbReference type="AlphaFoldDB" id="A0A553I5E9"/>
<sequence length="588" mass="66346">MASTLTASQSSSSREQALSAPEDLKNLTDMTVIPGLMTTTIAPIVANDESQIPEPVHICDVDRLPKNYIQDHTTWRQQLVRFQGKPRHALEADSLEPNGFVVHQELSEGSYVSDPGTNGHSSNKHDDTYNVCPPTISRRQAGIVLFYALHEWLVRLGTDQSYPSLPALVLHQLHQTDLCVKATACLDNVSHRTKIIEGVYLVLPYGVAYVKVLRPTLVQVRFVGFLRQVISATYSYSPLLHIGRILKGRNSTYTLVKELHRAVDEAAVYLARNQNNDLCIVKSIRGHWRLQNEANILKRYQSKSSFIRPLIDEIQQPADPPSIILRHLDSELLTESKIKRLTRPEIKQVAKCILEALRILHKDGLVHTDVKLDNVFFNYGQRDQRFSEIQLGDFGGVVSQDSKFAREGHIIGAAFTRSPEAMLQLSWGTSTDVWSFGNAILSLVHGGGYHHFDPGWEGLKPEDQDYEITVLKRMYNSLGPFPPSIADIIDPDTFEVIHFLNQQGPPQRPLQRWSTKELPPADNEFIRRILKLDPRDRPTVEEILRDEWFTEESDDTREPIPVEANKELGNQSQAFGLVANALALGRDS</sequence>
<dbReference type="SUPFAM" id="SSF56112">
    <property type="entry name" value="Protein kinase-like (PK-like)"/>
    <property type="match status" value="1"/>
</dbReference>
<dbReference type="Gene3D" id="1.10.510.10">
    <property type="entry name" value="Transferase(Phosphotransferase) domain 1"/>
    <property type="match status" value="1"/>
</dbReference>
<name>A0A553I5E9_9PEZI</name>
<dbReference type="Pfam" id="PF00069">
    <property type="entry name" value="Pkinase"/>
    <property type="match status" value="1"/>
</dbReference>
<dbReference type="GO" id="GO:0004674">
    <property type="term" value="F:protein serine/threonine kinase activity"/>
    <property type="evidence" value="ECO:0007669"/>
    <property type="project" value="TreeGrafter"/>
</dbReference>
<dbReference type="InterPro" id="IPR008271">
    <property type="entry name" value="Ser/Thr_kinase_AS"/>
</dbReference>
<proteinExistence type="predicted"/>